<dbReference type="InterPro" id="IPR003395">
    <property type="entry name" value="RecF/RecN/SMC_N"/>
</dbReference>
<feature type="binding site" evidence="6">
    <location>
        <begin position="32"/>
        <end position="39"/>
    </location>
    <ligand>
        <name>ATP</name>
        <dbReference type="ChEBI" id="CHEBI:30616"/>
    </ligand>
</feature>
<keyword evidence="3 6" id="KW-0067">ATP-binding</keyword>
<evidence type="ECO:0000259" key="7">
    <source>
        <dbReference type="Pfam" id="PF02463"/>
    </source>
</evidence>
<comment type="domain">
    <text evidence="6">Contains large globular domains required for ATP hydrolysis at each terminus and a third globular domain forming a flexible hinge near the middle of the molecule. These domains are separated by coiled-coil structures.</text>
</comment>
<organism evidence="8 9">
    <name type="scientific">Legionella israelensis</name>
    <dbReference type="NCBI Taxonomy" id="454"/>
    <lineage>
        <taxon>Bacteria</taxon>
        <taxon>Pseudomonadati</taxon>
        <taxon>Pseudomonadota</taxon>
        <taxon>Gammaproteobacteria</taxon>
        <taxon>Legionellales</taxon>
        <taxon>Legionellaceae</taxon>
        <taxon>Legionella</taxon>
    </lineage>
</organism>
<dbReference type="SUPFAM" id="SSF57997">
    <property type="entry name" value="Tropomyosin"/>
    <property type="match status" value="1"/>
</dbReference>
<dbReference type="GO" id="GO:0005524">
    <property type="term" value="F:ATP binding"/>
    <property type="evidence" value="ECO:0007669"/>
    <property type="project" value="UniProtKB-UniRule"/>
</dbReference>
<proteinExistence type="inferred from homology"/>
<dbReference type="GO" id="GO:0007059">
    <property type="term" value="P:chromosome segregation"/>
    <property type="evidence" value="ECO:0007669"/>
    <property type="project" value="UniProtKB-UniRule"/>
</dbReference>
<dbReference type="NCBIfam" id="TIGR02168">
    <property type="entry name" value="SMC_prok_B"/>
    <property type="match status" value="1"/>
</dbReference>
<gene>
    <name evidence="8" type="primary">smc_1</name>
    <name evidence="6" type="synonym">smc</name>
    <name evidence="8" type="ORF">Lisr_0072</name>
</gene>
<dbReference type="PANTHER" id="PTHR43977">
    <property type="entry name" value="STRUCTURAL MAINTENANCE OF CHROMOSOMES PROTEIN 3"/>
    <property type="match status" value="1"/>
</dbReference>
<evidence type="ECO:0000256" key="1">
    <source>
        <dbReference type="ARBA" id="ARBA00022490"/>
    </source>
</evidence>
<evidence type="ECO:0000313" key="8">
    <source>
        <dbReference type="EMBL" id="KTD34528.1"/>
    </source>
</evidence>
<keyword evidence="4 6" id="KW-0175">Coiled coil</keyword>
<dbReference type="GO" id="GO:0003677">
    <property type="term" value="F:DNA binding"/>
    <property type="evidence" value="ECO:0007669"/>
    <property type="project" value="UniProtKB-UniRule"/>
</dbReference>
<dbReference type="SUPFAM" id="SSF75553">
    <property type="entry name" value="Smc hinge domain"/>
    <property type="match status" value="1"/>
</dbReference>
<feature type="coiled-coil region" evidence="6">
    <location>
        <begin position="300"/>
        <end position="439"/>
    </location>
</feature>
<keyword evidence="2 6" id="KW-0547">Nucleotide-binding</keyword>
<feature type="domain" description="RecF/RecN/SMC N-terminal" evidence="7">
    <location>
        <begin position="3"/>
        <end position="1145"/>
    </location>
</feature>
<dbReference type="GO" id="GO:0007062">
    <property type="term" value="P:sister chromatid cohesion"/>
    <property type="evidence" value="ECO:0007669"/>
    <property type="project" value="InterPro"/>
</dbReference>
<dbReference type="InterPro" id="IPR036277">
    <property type="entry name" value="SMC_hinge_sf"/>
</dbReference>
<keyword evidence="9" id="KW-1185">Reference proteome</keyword>
<comment type="subunit">
    <text evidence="6">Homodimer.</text>
</comment>
<evidence type="ECO:0000256" key="2">
    <source>
        <dbReference type="ARBA" id="ARBA00022741"/>
    </source>
</evidence>
<dbReference type="GO" id="GO:0005694">
    <property type="term" value="C:chromosome"/>
    <property type="evidence" value="ECO:0007669"/>
    <property type="project" value="InterPro"/>
</dbReference>
<evidence type="ECO:0000313" key="9">
    <source>
        <dbReference type="Proteomes" id="UP000054761"/>
    </source>
</evidence>
<feature type="coiled-coil region" evidence="6">
    <location>
        <begin position="976"/>
        <end position="1003"/>
    </location>
</feature>
<dbReference type="GO" id="GO:0005737">
    <property type="term" value="C:cytoplasm"/>
    <property type="evidence" value="ECO:0007669"/>
    <property type="project" value="UniProtKB-SubCell"/>
</dbReference>
<evidence type="ECO:0000256" key="3">
    <source>
        <dbReference type="ARBA" id="ARBA00022840"/>
    </source>
</evidence>
<dbReference type="GO" id="GO:0006260">
    <property type="term" value="P:DNA replication"/>
    <property type="evidence" value="ECO:0007669"/>
    <property type="project" value="UniProtKB-UniRule"/>
</dbReference>
<evidence type="ECO:0000256" key="4">
    <source>
        <dbReference type="ARBA" id="ARBA00023054"/>
    </source>
</evidence>
<dbReference type="EMBL" id="LNYH01000004">
    <property type="protein sequence ID" value="KTD34528.1"/>
    <property type="molecule type" value="Genomic_DNA"/>
</dbReference>
<comment type="function">
    <text evidence="6">Required for chromosome condensation and partitioning.</text>
</comment>
<dbReference type="Gene3D" id="3.40.50.300">
    <property type="entry name" value="P-loop containing nucleotide triphosphate hydrolases"/>
    <property type="match status" value="2"/>
</dbReference>
<dbReference type="PIRSF" id="PIRSF005719">
    <property type="entry name" value="SMC"/>
    <property type="match status" value="1"/>
</dbReference>
<name>A0A0W0WQD4_9GAMM</name>
<dbReference type="SUPFAM" id="SSF52540">
    <property type="entry name" value="P-loop containing nucleoside triphosphate hydrolases"/>
    <property type="match status" value="1"/>
</dbReference>
<dbReference type="Pfam" id="PF02463">
    <property type="entry name" value="SMC_N"/>
    <property type="match status" value="1"/>
</dbReference>
<keyword evidence="5 6" id="KW-0238">DNA-binding</keyword>
<dbReference type="AlphaFoldDB" id="A0A0W0WQD4"/>
<evidence type="ECO:0000256" key="5">
    <source>
        <dbReference type="ARBA" id="ARBA00023125"/>
    </source>
</evidence>
<protein>
    <recommendedName>
        <fullName evidence="6">Chromosome partition protein Smc</fullName>
    </recommendedName>
</protein>
<accession>A0A0W0WQD4</accession>
<dbReference type="InterPro" id="IPR027417">
    <property type="entry name" value="P-loop_NTPase"/>
</dbReference>
<dbReference type="InterPro" id="IPR024704">
    <property type="entry name" value="SMC"/>
</dbReference>
<sequence length="1159" mass="134289">MRLKQLKLAGFKSFVEPTTVQFPGQLVAVVGPNGCGKSNIIDAVRWVLGESSAKHLRGEAMTDIIFKGSSQRKAVGQAFVELVFENNANRLTGAFASYAEISIKRMVNRDGESSYYLNGSRCRRRDITDLFLGTGANARGYSIIGQGTISRLIEARPEDMRVYLEEAAGVSKYKERRRESLQRIQHTRDNLVRVADVREELDKQLQRLEKQAKAAERYTLLKKKEARCRAEIIALKWREVTEAQKIKAQRLQSLSLEYEACQSDIAKAFKKRTLLTEELHKANEGYQQIQTHYYQLATDIARLEENILQRQREKKRYEDDSQQIRHDLKKAEEQLAKDQEELQASCKRVEWLKGKRDELYGRFLEQQEKVNEKNQRQVQWQKDLQQLHSELNDWQSKKQSSELKMEHQLQQQQHYLLRLEKLETEKQSLTIEDLTAEQQGIEQQKVQIFQQQQTELDELKQINESEGQFKEQLRHTEQQINKTYDDYQNCNTEHSALVASQKAAVSHHSIPAPWNERPLLLNCLKVDPQWQWACEVVLQDMLQAVTLDSLTDVFFTDENVCSFTGNAITFRPRSDKIKDRFRLADKIEGGLLPAFMIRLESVFIAENISEAMVLLSGLEDDESVITREGAWFGKGWLRIPSTRQEDQSSLLARQQRIVELEKTLSHHQHSLEKWRQQRDQITASLAEKIKEKEQQQCTLAKINEQMRELDAAFNTLQMRITQQSEHLHAVEEETEELKQNLQDVVEAQVLLQEQKELAEAKIAALKEKQIQMDQAFSIEDIKTMQQELEATRWQLHQTERECDEVNIRIQQFEESGKREQERIEVLKKRLQKLEEQEQEFNTPNEALDDELKFKLRQHRQMEHKLQISQENVAELNARLDEMEQWLRQKEKEGGTVREQIEQSRMEEQALVVKAGAFIESLNESGFCIEELISTLPAHMSQKDKEEELLSLVDRIKRLGAINLAAIEEYATQSERKSLLDEQYDDLMEALSSLEQAIRKMDKEICQRLETTFEEVNRSFKSLFPRLFGGGKAQLELTCDNLLEAGIVVMAQPPGKRNSTIHLLSGGEKAMTAVALVFAIFQLNPSPFCMLDEVDAPLDDVNIGRFCDLVKEMSEYIQFLFITHNKITMELADHLIGVTMREPGVSRLVAVDVQQALTME</sequence>
<dbReference type="RefSeq" id="WP_058500466.1">
    <property type="nucleotide sequence ID" value="NZ_CAAAJA010000014.1"/>
</dbReference>
<evidence type="ECO:0000256" key="6">
    <source>
        <dbReference type="HAMAP-Rule" id="MF_01894"/>
    </source>
</evidence>
<feature type="coiled-coil region" evidence="6">
    <location>
        <begin position="191"/>
        <end position="218"/>
    </location>
</feature>
<dbReference type="OrthoDB" id="9808768at2"/>
<comment type="subcellular location">
    <subcellularLocation>
        <location evidence="6">Cytoplasm</location>
    </subcellularLocation>
</comment>
<dbReference type="PATRIC" id="fig|454.4.peg.77"/>
<dbReference type="STRING" id="454.Lisr_0072"/>
<keyword evidence="1 6" id="KW-0963">Cytoplasm</keyword>
<dbReference type="InterPro" id="IPR011890">
    <property type="entry name" value="SMC_prok"/>
</dbReference>
<dbReference type="CDD" id="cd03278">
    <property type="entry name" value="ABC_SMC_barmotin"/>
    <property type="match status" value="1"/>
</dbReference>
<comment type="similarity">
    <text evidence="6">Belongs to the SMC family.</text>
</comment>
<reference evidence="8 9" key="1">
    <citation type="submission" date="2015-11" db="EMBL/GenBank/DDBJ databases">
        <title>Genomic analysis of 38 Legionella species identifies large and diverse effector repertoires.</title>
        <authorList>
            <person name="Burstein D."/>
            <person name="Amaro F."/>
            <person name="Zusman T."/>
            <person name="Lifshitz Z."/>
            <person name="Cohen O."/>
            <person name="Gilbert J.A."/>
            <person name="Pupko T."/>
            <person name="Shuman H.A."/>
            <person name="Segal G."/>
        </authorList>
    </citation>
    <scope>NUCLEOTIDE SEQUENCE [LARGE SCALE GENOMIC DNA]</scope>
    <source>
        <strain evidence="8 9">Bercovier 4</strain>
    </source>
</reference>
<dbReference type="HAMAP" id="MF_01894">
    <property type="entry name" value="Smc_prok"/>
    <property type="match status" value="1"/>
</dbReference>
<dbReference type="GO" id="GO:0016887">
    <property type="term" value="F:ATP hydrolysis activity"/>
    <property type="evidence" value="ECO:0007669"/>
    <property type="project" value="InterPro"/>
</dbReference>
<dbReference type="Proteomes" id="UP000054761">
    <property type="component" value="Unassembled WGS sequence"/>
</dbReference>
<dbReference type="GO" id="GO:0030261">
    <property type="term" value="P:chromosome condensation"/>
    <property type="evidence" value="ECO:0007669"/>
    <property type="project" value="InterPro"/>
</dbReference>
<comment type="caution">
    <text evidence="8">The sequence shown here is derived from an EMBL/GenBank/DDBJ whole genome shotgun (WGS) entry which is preliminary data.</text>
</comment>
<feature type="coiled-coil region" evidence="6">
    <location>
        <begin position="657"/>
        <end position="892"/>
    </location>
</feature>